<dbReference type="EMBL" id="LR798200">
    <property type="protein sequence ID" value="CAB5162230.1"/>
    <property type="molecule type" value="Genomic_DNA"/>
</dbReference>
<sequence length="70" mass="7470">MARYRVLQKSFINNQSYDIGAEVEWDGIPAANLEPIDAEGKKQASAAEKAGQPLTVPEDWNPAPSADAGA</sequence>
<feature type="region of interest" description="Disordered" evidence="1">
    <location>
        <begin position="36"/>
        <end position="70"/>
    </location>
</feature>
<evidence type="ECO:0000256" key="1">
    <source>
        <dbReference type="SAM" id="MobiDB-lite"/>
    </source>
</evidence>
<protein>
    <submittedName>
        <fullName evidence="2">Uncharacterized protein</fullName>
    </submittedName>
</protein>
<name>A0A6J7W815_9CAUD</name>
<accession>A0A6J7W815</accession>
<reference evidence="2" key="1">
    <citation type="submission" date="2020-05" db="EMBL/GenBank/DDBJ databases">
        <authorList>
            <person name="Chiriac C."/>
            <person name="Salcher M."/>
            <person name="Ghai R."/>
            <person name="Kavagutti S V."/>
        </authorList>
    </citation>
    <scope>NUCLEOTIDE SEQUENCE</scope>
</reference>
<evidence type="ECO:0000313" key="2">
    <source>
        <dbReference type="EMBL" id="CAB5162230.1"/>
    </source>
</evidence>
<proteinExistence type="predicted"/>
<organism evidence="2">
    <name type="scientific">uncultured Caudovirales phage</name>
    <dbReference type="NCBI Taxonomy" id="2100421"/>
    <lineage>
        <taxon>Viruses</taxon>
        <taxon>Duplodnaviria</taxon>
        <taxon>Heunggongvirae</taxon>
        <taxon>Uroviricota</taxon>
        <taxon>Caudoviricetes</taxon>
        <taxon>Peduoviridae</taxon>
        <taxon>Maltschvirus</taxon>
        <taxon>Maltschvirus maltsch</taxon>
    </lineage>
</organism>
<gene>
    <name evidence="2" type="ORF">UFOVP152_13</name>
</gene>